<evidence type="ECO:0000313" key="5">
    <source>
        <dbReference type="Proteomes" id="UP001152759"/>
    </source>
</evidence>
<gene>
    <name evidence="4" type="ORF">BEMITA_LOCUS7997</name>
</gene>
<dbReference type="InterPro" id="IPR051468">
    <property type="entry name" value="Fungal_SecMetab_SDRs"/>
</dbReference>
<dbReference type="GO" id="GO:0005737">
    <property type="term" value="C:cytoplasm"/>
    <property type="evidence" value="ECO:0007669"/>
    <property type="project" value="TreeGrafter"/>
</dbReference>
<dbReference type="PANTHER" id="PTHR43544:SF7">
    <property type="entry name" value="NADB-LER2"/>
    <property type="match status" value="1"/>
</dbReference>
<sequence>MVEINSVLITGANRGIGLEFVRQFLTNTSVRTHIIIATYRSQESSSALLELAKSTTKVYTLKFDVNQFDTYDKFVIDVQSIVGDKGLTLLINNAGICVPFGDTLDDVTPEKFTSVFTTNATAPVILTKVLRPLLKQSARIHSDKNNGLSIARAAVINISSIAGSCAADIGPLFLYAYRESKAALNMSTISMAIELEKDGILVESLHPGVVDTDMTATHTLPKIDATTSVSKIIEVLLTLNGKNKEGFPSYDGKILPF</sequence>
<dbReference type="PANTHER" id="PTHR43544">
    <property type="entry name" value="SHORT-CHAIN DEHYDROGENASE/REDUCTASE"/>
    <property type="match status" value="1"/>
</dbReference>
<proteinExistence type="inferred from homology"/>
<comment type="similarity">
    <text evidence="3">Belongs to the short-chain dehydrogenases/reductases (SDR) family.</text>
</comment>
<name>A0A9P0ADS1_BEMTA</name>
<dbReference type="InterPro" id="IPR036291">
    <property type="entry name" value="NAD(P)-bd_dom_sf"/>
</dbReference>
<evidence type="ECO:0000313" key="4">
    <source>
        <dbReference type="EMBL" id="CAH0389135.1"/>
    </source>
</evidence>
<dbReference type="CDD" id="cd05325">
    <property type="entry name" value="carb_red_sniffer_like_SDR_c"/>
    <property type="match status" value="1"/>
</dbReference>
<keyword evidence="2" id="KW-0560">Oxidoreductase</keyword>
<dbReference type="Proteomes" id="UP001152759">
    <property type="component" value="Chromosome 4"/>
</dbReference>
<reference evidence="4" key="1">
    <citation type="submission" date="2021-12" db="EMBL/GenBank/DDBJ databases">
        <authorList>
            <person name="King R."/>
        </authorList>
    </citation>
    <scope>NUCLEOTIDE SEQUENCE</scope>
</reference>
<accession>A0A9P0ADS1</accession>
<dbReference type="InterPro" id="IPR002347">
    <property type="entry name" value="SDR_fam"/>
</dbReference>
<evidence type="ECO:0008006" key="6">
    <source>
        <dbReference type="Google" id="ProtNLM"/>
    </source>
</evidence>
<dbReference type="EMBL" id="OU963865">
    <property type="protein sequence ID" value="CAH0389135.1"/>
    <property type="molecule type" value="Genomic_DNA"/>
</dbReference>
<dbReference type="PRINTS" id="PR00080">
    <property type="entry name" value="SDRFAMILY"/>
</dbReference>
<dbReference type="KEGG" id="btab:109038099"/>
<dbReference type="AlphaFoldDB" id="A0A9P0ADS1"/>
<dbReference type="GO" id="GO:0016491">
    <property type="term" value="F:oxidoreductase activity"/>
    <property type="evidence" value="ECO:0007669"/>
    <property type="project" value="UniProtKB-KW"/>
</dbReference>
<evidence type="ECO:0000256" key="3">
    <source>
        <dbReference type="RuleBase" id="RU000363"/>
    </source>
</evidence>
<keyword evidence="1" id="KW-0521">NADP</keyword>
<dbReference type="SUPFAM" id="SSF51735">
    <property type="entry name" value="NAD(P)-binding Rossmann-fold domains"/>
    <property type="match status" value="1"/>
</dbReference>
<evidence type="ECO:0000256" key="1">
    <source>
        <dbReference type="ARBA" id="ARBA00022857"/>
    </source>
</evidence>
<keyword evidence="5" id="KW-1185">Reference proteome</keyword>
<evidence type="ECO:0000256" key="2">
    <source>
        <dbReference type="ARBA" id="ARBA00023002"/>
    </source>
</evidence>
<dbReference type="PRINTS" id="PR00081">
    <property type="entry name" value="GDHRDH"/>
</dbReference>
<dbReference type="Pfam" id="PF00106">
    <property type="entry name" value="adh_short"/>
    <property type="match status" value="1"/>
</dbReference>
<organism evidence="4 5">
    <name type="scientific">Bemisia tabaci</name>
    <name type="common">Sweetpotato whitefly</name>
    <name type="synonym">Aleurodes tabaci</name>
    <dbReference type="NCBI Taxonomy" id="7038"/>
    <lineage>
        <taxon>Eukaryota</taxon>
        <taxon>Metazoa</taxon>
        <taxon>Ecdysozoa</taxon>
        <taxon>Arthropoda</taxon>
        <taxon>Hexapoda</taxon>
        <taxon>Insecta</taxon>
        <taxon>Pterygota</taxon>
        <taxon>Neoptera</taxon>
        <taxon>Paraneoptera</taxon>
        <taxon>Hemiptera</taxon>
        <taxon>Sternorrhyncha</taxon>
        <taxon>Aleyrodoidea</taxon>
        <taxon>Aleyrodidae</taxon>
        <taxon>Aleyrodinae</taxon>
        <taxon>Bemisia</taxon>
    </lineage>
</organism>
<dbReference type="Gene3D" id="3.40.50.720">
    <property type="entry name" value="NAD(P)-binding Rossmann-like Domain"/>
    <property type="match status" value="1"/>
</dbReference>
<protein>
    <recommendedName>
        <fullName evidence="6">C-factor</fullName>
    </recommendedName>
</protein>